<dbReference type="EMBL" id="BARS01025063">
    <property type="protein sequence ID" value="GAG00469.1"/>
    <property type="molecule type" value="Genomic_DNA"/>
</dbReference>
<accession>X0U404</accession>
<dbReference type="AlphaFoldDB" id="X0U404"/>
<gene>
    <name evidence="1" type="ORF">S01H1_39671</name>
</gene>
<feature type="non-terminal residue" evidence="1">
    <location>
        <position position="71"/>
    </location>
</feature>
<comment type="caution">
    <text evidence="1">The sequence shown here is derived from an EMBL/GenBank/DDBJ whole genome shotgun (WGS) entry which is preliminary data.</text>
</comment>
<reference evidence="1" key="1">
    <citation type="journal article" date="2014" name="Front. Microbiol.">
        <title>High frequency of phylogenetically diverse reductive dehalogenase-homologous genes in deep subseafloor sedimentary metagenomes.</title>
        <authorList>
            <person name="Kawai M."/>
            <person name="Futagami T."/>
            <person name="Toyoda A."/>
            <person name="Takaki Y."/>
            <person name="Nishi S."/>
            <person name="Hori S."/>
            <person name="Arai W."/>
            <person name="Tsubouchi T."/>
            <person name="Morono Y."/>
            <person name="Uchiyama I."/>
            <person name="Ito T."/>
            <person name="Fujiyama A."/>
            <person name="Inagaki F."/>
            <person name="Takami H."/>
        </authorList>
    </citation>
    <scope>NUCLEOTIDE SEQUENCE</scope>
    <source>
        <strain evidence="1">Expedition CK06-06</strain>
    </source>
</reference>
<evidence type="ECO:0000313" key="1">
    <source>
        <dbReference type="EMBL" id="GAG00469.1"/>
    </source>
</evidence>
<sequence>MANKPTGTAFTFLTFDLQGGVCYVEIPGQVLVDCGYNFGTPAYQLVLNNQMSAQSVYTGSNRPDVNIMHFL</sequence>
<protein>
    <submittedName>
        <fullName evidence="1">Uncharacterized protein</fullName>
    </submittedName>
</protein>
<proteinExistence type="predicted"/>
<organism evidence="1">
    <name type="scientific">marine sediment metagenome</name>
    <dbReference type="NCBI Taxonomy" id="412755"/>
    <lineage>
        <taxon>unclassified sequences</taxon>
        <taxon>metagenomes</taxon>
        <taxon>ecological metagenomes</taxon>
    </lineage>
</organism>
<name>X0U404_9ZZZZ</name>